<dbReference type="Proteomes" id="UP000033562">
    <property type="component" value="Unassembled WGS sequence"/>
</dbReference>
<evidence type="ECO:0000313" key="1">
    <source>
        <dbReference type="EMBL" id="KJV68903.1"/>
    </source>
</evidence>
<evidence type="ECO:0000313" key="2">
    <source>
        <dbReference type="Proteomes" id="UP000033562"/>
    </source>
</evidence>
<dbReference type="RefSeq" id="WP_156965552.1">
    <property type="nucleotide sequence ID" value="NZ_LANX01000001.1"/>
</dbReference>
<reference evidence="1 2" key="1">
    <citation type="submission" date="2015-02" db="EMBL/GenBank/DDBJ databases">
        <title>Genome Sequencing of Rickettsiales.</title>
        <authorList>
            <person name="Daugherty S.C."/>
            <person name="Su Q."/>
            <person name="Abolude K."/>
            <person name="Beier-Sexton M."/>
            <person name="Carlyon J.A."/>
            <person name="Carter R."/>
            <person name="Day N.P."/>
            <person name="Dumler S.J."/>
            <person name="Dyachenko V."/>
            <person name="Godinez A."/>
            <person name="Kurtti T.J."/>
            <person name="Lichay M."/>
            <person name="Mullins K.E."/>
            <person name="Ott S."/>
            <person name="Pappas-Brown V."/>
            <person name="Paris D.H."/>
            <person name="Patel P."/>
            <person name="Richards A.L."/>
            <person name="Sadzewicz L."/>
            <person name="Sears K."/>
            <person name="Seidman D."/>
            <person name="Sengamalay N."/>
            <person name="Stenos J."/>
            <person name="Tallon L.J."/>
            <person name="Vincent G."/>
            <person name="Fraser C.M."/>
            <person name="Munderloh U."/>
            <person name="Dunning-Hotopp J.C."/>
        </authorList>
    </citation>
    <scope>NUCLEOTIDE SEQUENCE [LARGE SCALE GENOMIC DNA]</scope>
    <source>
        <strain evidence="1 2">RAC413</strain>
    </source>
</reference>
<accession>A0A0F3NLG0</accession>
<proteinExistence type="predicted"/>
<keyword evidence="2" id="KW-1185">Reference proteome</keyword>
<protein>
    <submittedName>
        <fullName evidence="1">Uncharacterized protein</fullName>
    </submittedName>
</protein>
<dbReference type="EMBL" id="LANX01000001">
    <property type="protein sequence ID" value="KJV68903.1"/>
    <property type="molecule type" value="Genomic_DNA"/>
</dbReference>
<gene>
    <name evidence="1" type="ORF">NLO413_0274</name>
</gene>
<comment type="caution">
    <text evidence="1">The sequence shown here is derived from an EMBL/GenBank/DDBJ whole genome shotgun (WGS) entry which is preliminary data.</text>
</comment>
<name>A0A0F3NLG0_9RICK</name>
<dbReference type="AlphaFoldDB" id="A0A0F3NLG0"/>
<organism evidence="1 2">
    <name type="scientific">Candidatus Neoehrlichia procyonis str. RAC413</name>
    <dbReference type="NCBI Taxonomy" id="1359163"/>
    <lineage>
        <taxon>Bacteria</taxon>
        <taxon>Pseudomonadati</taxon>
        <taxon>Pseudomonadota</taxon>
        <taxon>Alphaproteobacteria</taxon>
        <taxon>Rickettsiales</taxon>
        <taxon>Anaplasmataceae</taxon>
        <taxon>Candidatus Neoehrlichia</taxon>
    </lineage>
</organism>
<sequence length="55" mass="6523">MEKEARLDKKVVKLKKKVVILRECGILNNDEIAIIMLDYNDKHVIKYEKSHRKAN</sequence>